<name>A0A0D6LF55_9BILA</name>
<protein>
    <recommendedName>
        <fullName evidence="4">Spectrin repeat-containing domain protein</fullName>
    </recommendedName>
</protein>
<proteinExistence type="predicted"/>
<feature type="non-terminal residue" evidence="2">
    <location>
        <position position="230"/>
    </location>
</feature>
<keyword evidence="3" id="KW-1185">Reference proteome</keyword>
<evidence type="ECO:0000256" key="1">
    <source>
        <dbReference type="SAM" id="Coils"/>
    </source>
</evidence>
<dbReference type="Proteomes" id="UP000054495">
    <property type="component" value="Unassembled WGS sequence"/>
</dbReference>
<feature type="coiled-coil region" evidence="1">
    <location>
        <begin position="2"/>
        <end position="101"/>
    </location>
</feature>
<keyword evidence="1" id="KW-0175">Coiled coil</keyword>
<dbReference type="EMBL" id="KE126303">
    <property type="protein sequence ID" value="EPB66267.1"/>
    <property type="molecule type" value="Genomic_DNA"/>
</dbReference>
<evidence type="ECO:0008006" key="4">
    <source>
        <dbReference type="Google" id="ProtNLM"/>
    </source>
</evidence>
<evidence type="ECO:0000313" key="3">
    <source>
        <dbReference type="Proteomes" id="UP000054495"/>
    </source>
</evidence>
<evidence type="ECO:0000313" key="2">
    <source>
        <dbReference type="EMBL" id="EPB66267.1"/>
    </source>
</evidence>
<gene>
    <name evidence="2" type="ORF">ANCCEY_14644</name>
</gene>
<reference evidence="2 3" key="1">
    <citation type="submission" date="2013-05" db="EMBL/GenBank/DDBJ databases">
        <title>Draft genome of the parasitic nematode Anyclostoma ceylanicum.</title>
        <authorList>
            <person name="Mitreva M."/>
        </authorList>
    </citation>
    <scope>NUCLEOTIDE SEQUENCE [LARGE SCALE GENOMIC DNA]</scope>
</reference>
<accession>A0A0D6LF55</accession>
<dbReference type="AlphaFoldDB" id="A0A0D6LF55"/>
<sequence>MYNKLLNESEQVEEFLDQLEDRLEKYASEDKAQDEEVVDELVSEWNRHESSLRNLEELERLLRENAVKVSEGVCADKRRRADALKMRLDGWSRTVQEMNNDEETLLMQVDELHTYLVNELDKVKDKKPEEIDLLKDSFDKAKQSLDFDAAPVSNVHQWEERVKVRKWTTPGCLHRKLVHFQAVDDFLAETRSALDAVIEKGRSLANSGRMELDTHRAIEKLDDIVDIADQ</sequence>
<organism evidence="2 3">
    <name type="scientific">Ancylostoma ceylanicum</name>
    <dbReference type="NCBI Taxonomy" id="53326"/>
    <lineage>
        <taxon>Eukaryota</taxon>
        <taxon>Metazoa</taxon>
        <taxon>Ecdysozoa</taxon>
        <taxon>Nematoda</taxon>
        <taxon>Chromadorea</taxon>
        <taxon>Rhabditida</taxon>
        <taxon>Rhabditina</taxon>
        <taxon>Rhabditomorpha</taxon>
        <taxon>Strongyloidea</taxon>
        <taxon>Ancylostomatidae</taxon>
        <taxon>Ancylostomatinae</taxon>
        <taxon>Ancylostoma</taxon>
    </lineage>
</organism>